<evidence type="ECO:0000313" key="2">
    <source>
        <dbReference type="Proteomes" id="UP000236497"/>
    </source>
</evidence>
<dbReference type="AlphaFoldDB" id="A0A0H5SGL3"/>
<sequence length="56" mass="6448">MKVNVIKPFRDKHTKVVYQKGQEIEVTNERYEEINSTAHGVLVKPVEVKAKPKGKK</sequence>
<dbReference type="Proteomes" id="UP000236497">
    <property type="component" value="Unassembled WGS sequence"/>
</dbReference>
<name>A0A0H5SGL3_HERHM</name>
<keyword evidence="2" id="KW-1185">Reference proteome</keyword>
<dbReference type="EMBL" id="CVTD020000015">
    <property type="protein sequence ID" value="CRZ34594.1"/>
    <property type="molecule type" value="Genomic_DNA"/>
</dbReference>
<gene>
    <name evidence="1" type="ORF">HHT355_1393</name>
</gene>
<organism evidence="1 2">
    <name type="scientific">Herbinix hemicellulosilytica</name>
    <dbReference type="NCBI Taxonomy" id="1564487"/>
    <lineage>
        <taxon>Bacteria</taxon>
        <taxon>Bacillati</taxon>
        <taxon>Bacillota</taxon>
        <taxon>Clostridia</taxon>
        <taxon>Lachnospirales</taxon>
        <taxon>Lachnospiraceae</taxon>
        <taxon>Herbinix</taxon>
    </lineage>
</organism>
<dbReference type="RefSeq" id="WP_170124928.1">
    <property type="nucleotide sequence ID" value="NZ_CVTD020000015.1"/>
</dbReference>
<reference evidence="1 2" key="1">
    <citation type="submission" date="2015-06" db="EMBL/GenBank/DDBJ databases">
        <authorList>
            <person name="Wibberg Daniel"/>
        </authorList>
    </citation>
    <scope>NUCLEOTIDE SEQUENCE [LARGE SCALE GENOMIC DNA]</scope>
    <source>
        <strain evidence="1 2">T3/55T</strain>
    </source>
</reference>
<proteinExistence type="predicted"/>
<protein>
    <submittedName>
        <fullName evidence="1">Uncharacterized protein</fullName>
    </submittedName>
</protein>
<evidence type="ECO:0000313" key="1">
    <source>
        <dbReference type="EMBL" id="CRZ34594.1"/>
    </source>
</evidence>
<accession>A0A0H5SGL3</accession>